<evidence type="ECO:0000313" key="2">
    <source>
        <dbReference type="EMBL" id="KZR97264.1"/>
    </source>
</evidence>
<keyword evidence="3" id="KW-1185">Reference proteome</keyword>
<sequence>MQTTESIQVLNRQFLLPHSNASLSVDSDLFCSSPMVNSSSRPTAAVDSGFENVRSSPNGRSSVLSSTDSGFGSCYTAPREIANTPSLLTSSIGVGGAL</sequence>
<reference evidence="2 3" key="1">
    <citation type="submission" date="2016-03" db="EMBL/GenBank/DDBJ databases">
        <title>EvidentialGene: Evidence-directed Construction of Genes on Genomes.</title>
        <authorList>
            <person name="Gilbert D.G."/>
            <person name="Choi J.-H."/>
            <person name="Mockaitis K."/>
            <person name="Colbourne J."/>
            <person name="Pfrender M."/>
        </authorList>
    </citation>
    <scope>NUCLEOTIDE SEQUENCE [LARGE SCALE GENOMIC DNA]</scope>
    <source>
        <strain evidence="2 3">Xinb3</strain>
        <tissue evidence="2">Complete organism</tissue>
    </source>
</reference>
<feature type="non-terminal residue" evidence="2">
    <location>
        <position position="98"/>
    </location>
</feature>
<gene>
    <name evidence="2" type="ORF">APZ42_007956</name>
</gene>
<dbReference type="AlphaFoldDB" id="A0A162D1A1"/>
<evidence type="ECO:0000313" key="3">
    <source>
        <dbReference type="Proteomes" id="UP000076858"/>
    </source>
</evidence>
<comment type="caution">
    <text evidence="2">The sequence shown here is derived from an EMBL/GenBank/DDBJ whole genome shotgun (WGS) entry which is preliminary data.</text>
</comment>
<protein>
    <submittedName>
        <fullName evidence="2">Uncharacterized protein</fullName>
    </submittedName>
</protein>
<organism evidence="2 3">
    <name type="scientific">Daphnia magna</name>
    <dbReference type="NCBI Taxonomy" id="35525"/>
    <lineage>
        <taxon>Eukaryota</taxon>
        <taxon>Metazoa</taxon>
        <taxon>Ecdysozoa</taxon>
        <taxon>Arthropoda</taxon>
        <taxon>Crustacea</taxon>
        <taxon>Branchiopoda</taxon>
        <taxon>Diplostraca</taxon>
        <taxon>Cladocera</taxon>
        <taxon>Anomopoda</taxon>
        <taxon>Daphniidae</taxon>
        <taxon>Daphnia</taxon>
    </lineage>
</organism>
<accession>A0A162D1A1</accession>
<proteinExistence type="predicted"/>
<dbReference type="Proteomes" id="UP000076858">
    <property type="component" value="Unassembled WGS sequence"/>
</dbReference>
<feature type="compositionally biased region" description="Polar residues" evidence="1">
    <location>
        <begin position="53"/>
        <end position="68"/>
    </location>
</feature>
<evidence type="ECO:0000256" key="1">
    <source>
        <dbReference type="SAM" id="MobiDB-lite"/>
    </source>
</evidence>
<name>A0A162D1A1_9CRUS</name>
<dbReference type="OrthoDB" id="6401991at2759"/>
<feature type="region of interest" description="Disordered" evidence="1">
    <location>
        <begin position="41"/>
        <end position="68"/>
    </location>
</feature>
<dbReference type="EMBL" id="LRGB01022070">
    <property type="protein sequence ID" value="KZR97264.1"/>
    <property type="molecule type" value="Genomic_DNA"/>
</dbReference>